<comment type="similarity">
    <text evidence="3 10">Belongs to the FliL family.</text>
</comment>
<keyword evidence="9 10" id="KW-0472">Membrane</keyword>
<keyword evidence="8 10" id="KW-1133">Transmembrane helix</keyword>
<evidence type="ECO:0000256" key="10">
    <source>
        <dbReference type="RuleBase" id="RU364125"/>
    </source>
</evidence>
<dbReference type="EMBL" id="JAHLQL010000001">
    <property type="protein sequence ID" value="MBU5591069.1"/>
    <property type="molecule type" value="Genomic_DNA"/>
</dbReference>
<dbReference type="Proteomes" id="UP000736583">
    <property type="component" value="Unassembled WGS sequence"/>
</dbReference>
<gene>
    <name evidence="11" type="ORF">KQI89_04775</name>
</gene>
<keyword evidence="6 10" id="KW-0812">Transmembrane</keyword>
<evidence type="ECO:0000256" key="6">
    <source>
        <dbReference type="ARBA" id="ARBA00022692"/>
    </source>
</evidence>
<dbReference type="RefSeq" id="WP_032121962.1">
    <property type="nucleotide sequence ID" value="NZ_JAHLQL010000001.1"/>
</dbReference>
<proteinExistence type="inferred from homology"/>
<evidence type="ECO:0000256" key="8">
    <source>
        <dbReference type="ARBA" id="ARBA00022989"/>
    </source>
</evidence>
<dbReference type="PANTHER" id="PTHR35091:SF2">
    <property type="entry name" value="FLAGELLAR PROTEIN FLIL"/>
    <property type="match status" value="1"/>
</dbReference>
<keyword evidence="11" id="KW-0969">Cilium</keyword>
<dbReference type="Pfam" id="PF03748">
    <property type="entry name" value="FliL"/>
    <property type="match status" value="1"/>
</dbReference>
<evidence type="ECO:0000256" key="9">
    <source>
        <dbReference type="ARBA" id="ARBA00023136"/>
    </source>
</evidence>
<protein>
    <recommendedName>
        <fullName evidence="10">Flagellar protein FliL</fullName>
    </recommendedName>
</protein>
<evidence type="ECO:0000313" key="11">
    <source>
        <dbReference type="EMBL" id="MBU5591069.1"/>
    </source>
</evidence>
<keyword evidence="12" id="KW-1185">Reference proteome</keyword>
<evidence type="ECO:0000256" key="4">
    <source>
        <dbReference type="ARBA" id="ARBA00022475"/>
    </source>
</evidence>
<evidence type="ECO:0000256" key="7">
    <source>
        <dbReference type="ARBA" id="ARBA00022779"/>
    </source>
</evidence>
<feature type="transmembrane region" description="Helical" evidence="10">
    <location>
        <begin position="17"/>
        <end position="39"/>
    </location>
</feature>
<evidence type="ECO:0000313" key="12">
    <source>
        <dbReference type="Proteomes" id="UP000736583"/>
    </source>
</evidence>
<comment type="subcellular location">
    <subcellularLocation>
        <location evidence="2">Cell membrane</location>
        <topology evidence="2">Single-pass membrane protein</topology>
    </subcellularLocation>
</comment>
<keyword evidence="11" id="KW-0282">Flagellum</keyword>
<keyword evidence="11" id="KW-0966">Cell projection</keyword>
<sequence>MSENNVKDKKGGNTLKIVIIILLALVLLGGGVFAGMFLFPKNNGTAQNAQASVTKVDEKTFALDEFTVNLSDENGKKYLKVKVFVGYDKKNKKLEKELEPKKPIMRDAIVSVLRSKKSTDMTVKGTEDLKKEILDRLNPLFNNGRITNVYFNDLLVQ</sequence>
<name>A0ABS6EZJ8_9CLOT</name>
<keyword evidence="4 10" id="KW-1003">Cell membrane</keyword>
<accession>A0ABS6EZJ8</accession>
<keyword evidence="7 10" id="KW-0283">Flagellar rotation</keyword>
<dbReference type="InterPro" id="IPR005503">
    <property type="entry name" value="FliL"/>
</dbReference>
<evidence type="ECO:0000256" key="3">
    <source>
        <dbReference type="ARBA" id="ARBA00008281"/>
    </source>
</evidence>
<evidence type="ECO:0000256" key="2">
    <source>
        <dbReference type="ARBA" id="ARBA00004162"/>
    </source>
</evidence>
<comment type="caution">
    <text evidence="11">The sequence shown here is derived from an EMBL/GenBank/DDBJ whole genome shotgun (WGS) entry which is preliminary data.</text>
</comment>
<dbReference type="PANTHER" id="PTHR35091">
    <property type="entry name" value="FLAGELLAR PROTEIN FLIL"/>
    <property type="match status" value="1"/>
</dbReference>
<comment type="function">
    <text evidence="1 10">Controls the rotational direction of flagella during chemotaxis.</text>
</comment>
<keyword evidence="5 10" id="KW-0145">Chemotaxis</keyword>
<evidence type="ECO:0000256" key="5">
    <source>
        <dbReference type="ARBA" id="ARBA00022500"/>
    </source>
</evidence>
<organism evidence="11 12">
    <name type="scientific">Clostridium simiarum</name>
    <dbReference type="NCBI Taxonomy" id="2841506"/>
    <lineage>
        <taxon>Bacteria</taxon>
        <taxon>Bacillati</taxon>
        <taxon>Bacillota</taxon>
        <taxon>Clostridia</taxon>
        <taxon>Eubacteriales</taxon>
        <taxon>Clostridiaceae</taxon>
        <taxon>Clostridium</taxon>
    </lineage>
</organism>
<reference evidence="11 12" key="1">
    <citation type="submission" date="2021-06" db="EMBL/GenBank/DDBJ databases">
        <authorList>
            <person name="Sun Q."/>
            <person name="Li D."/>
        </authorList>
    </citation>
    <scope>NUCLEOTIDE SEQUENCE [LARGE SCALE GENOMIC DNA]</scope>
    <source>
        <strain evidence="11 12">MSJ-4</strain>
    </source>
</reference>
<evidence type="ECO:0000256" key="1">
    <source>
        <dbReference type="ARBA" id="ARBA00002254"/>
    </source>
</evidence>